<proteinExistence type="predicted"/>
<sequence>MSAVEPEKATGTESVEDEDWLYGEDVDNGRDVAEAVGDEDDEKKTETEIFSALVGDVEGIITVDHQDGDADSNSDSDDNLRVTIGDIKTDRMQSIVCVSAGECRTPKSSIDVIGGQTETIVCVEGQRPNSTDGNSMQCKTLDKKVSFKCFKWKSKAVILKRTNPAVKHVGGSIGNAGALNAGFPLPPEVPPPPFTSGSGHPGGSYDSRCAPYFPFAAGVYPHTLGPMNPWLGVSDHAKAWNYHSSQDNPRERVKDRERTRERERAREPKKEQERERDQENTPAFPSRSSDKERASRHRDHSGQESDRQREHEREREREDRRRERRHRERNERHKSSRSSSSWRKHSIDDGESHRRHRLKRSKCNKDSTDTGSTE</sequence>
<name>A0AAD5FPK2_SILAS</name>
<organism evidence="2 3">
    <name type="scientific">Silurus asotus</name>
    <name type="common">Amur catfish</name>
    <name type="synonym">Parasilurus asotus</name>
    <dbReference type="NCBI Taxonomy" id="30991"/>
    <lineage>
        <taxon>Eukaryota</taxon>
        <taxon>Metazoa</taxon>
        <taxon>Chordata</taxon>
        <taxon>Craniata</taxon>
        <taxon>Vertebrata</taxon>
        <taxon>Euteleostomi</taxon>
        <taxon>Actinopterygii</taxon>
        <taxon>Neopterygii</taxon>
        <taxon>Teleostei</taxon>
        <taxon>Ostariophysi</taxon>
        <taxon>Siluriformes</taxon>
        <taxon>Siluridae</taxon>
        <taxon>Silurus</taxon>
    </lineage>
</organism>
<feature type="compositionally biased region" description="Acidic residues" evidence="1">
    <location>
        <begin position="14"/>
        <end position="26"/>
    </location>
</feature>
<evidence type="ECO:0000256" key="1">
    <source>
        <dbReference type="SAM" id="MobiDB-lite"/>
    </source>
</evidence>
<reference evidence="2" key="1">
    <citation type="submission" date="2018-07" db="EMBL/GenBank/DDBJ databases">
        <title>Comparative genomics of catfishes provides insights into carnivory and benthic adaptation.</title>
        <authorList>
            <person name="Zhang Y."/>
            <person name="Wang D."/>
            <person name="Peng Z."/>
            <person name="Zheng S."/>
            <person name="Shao F."/>
            <person name="Tao W."/>
        </authorList>
    </citation>
    <scope>NUCLEOTIDE SEQUENCE</scope>
    <source>
        <strain evidence="2">Chongqing</strain>
    </source>
</reference>
<dbReference type="EMBL" id="MU551602">
    <property type="protein sequence ID" value="KAI5623548.1"/>
    <property type="molecule type" value="Genomic_DNA"/>
</dbReference>
<evidence type="ECO:0000313" key="3">
    <source>
        <dbReference type="Proteomes" id="UP001205998"/>
    </source>
</evidence>
<feature type="region of interest" description="Disordered" evidence="1">
    <location>
        <begin position="1"/>
        <end position="29"/>
    </location>
</feature>
<feature type="compositionally biased region" description="Basic and acidic residues" evidence="1">
    <location>
        <begin position="300"/>
        <end position="321"/>
    </location>
</feature>
<dbReference type="Proteomes" id="UP001205998">
    <property type="component" value="Unassembled WGS sequence"/>
</dbReference>
<dbReference type="AlphaFoldDB" id="A0AAD5FPK2"/>
<gene>
    <name evidence="2" type="ORF">C0J50_16887</name>
</gene>
<accession>A0AAD5FPK2</accession>
<feature type="compositionally biased region" description="Basic and acidic residues" evidence="1">
    <location>
        <begin position="248"/>
        <end position="279"/>
    </location>
</feature>
<feature type="compositionally biased region" description="Basic and acidic residues" evidence="1">
    <location>
        <begin position="1"/>
        <end position="10"/>
    </location>
</feature>
<evidence type="ECO:0000313" key="2">
    <source>
        <dbReference type="EMBL" id="KAI5623548.1"/>
    </source>
</evidence>
<keyword evidence="3" id="KW-1185">Reference proteome</keyword>
<feature type="compositionally biased region" description="Basic residues" evidence="1">
    <location>
        <begin position="353"/>
        <end position="362"/>
    </location>
</feature>
<comment type="caution">
    <text evidence="2">The sequence shown here is derived from an EMBL/GenBank/DDBJ whole genome shotgun (WGS) entry which is preliminary data.</text>
</comment>
<feature type="region of interest" description="Disordered" evidence="1">
    <location>
        <begin position="242"/>
        <end position="374"/>
    </location>
</feature>
<protein>
    <submittedName>
        <fullName evidence="2">Pre-mRNA 3'-end-processing factor FIP1 isoform X2</fullName>
    </submittedName>
</protein>